<protein>
    <submittedName>
        <fullName evidence="4">FilD1</fullName>
    </submittedName>
</protein>
<keyword evidence="3" id="KW-0808">Transferase</keyword>
<dbReference type="InterPro" id="IPR036239">
    <property type="entry name" value="PrenylTrfase-like_sf"/>
</dbReference>
<evidence type="ECO:0000256" key="2">
    <source>
        <dbReference type="ARBA" id="ARBA00022602"/>
    </source>
</evidence>
<dbReference type="SFLD" id="SFLDS00036">
    <property type="entry name" value="Aromatic_Prenyltransferase"/>
    <property type="match status" value="1"/>
</dbReference>
<dbReference type="SMR" id="A0A1P8VSJ3"/>
<evidence type="ECO:0000256" key="3">
    <source>
        <dbReference type="ARBA" id="ARBA00022679"/>
    </source>
</evidence>
<sequence length="343" mass="39012">MSRSFHAFLFNCFDCNKENIKMTIVNRIRTDVVNVAKSFGAEYSEAVIDQIFQGFGEKFTNTGFAIRVQNKRNQKVDCNIRYGEAKENCLAWDIARESGLLSDQGHPVDTLIQEMFQAIPAIAYGADFDINYGLVKIWHLPKIVPVEEAFKIPSLPKSVNAHIDFFKKYHLDALCALTVDYRNKSTNLYFDAHHPEQRTTQFYKNILQSQQFEVPSDEVLEILVNCPEIAVTFNWSSPGIERMCFYTAFVNRETVPQHINPVLKKFAQEAPALLDNPGFLVGWSFGPDAKKGTYIKIDVDYHGLVVPSFFHMHNLPLPIPEANSVFDLPSSDTEDKLNSIVMS</sequence>
<dbReference type="SFLD" id="SFLDG01163">
    <property type="entry name" value="II"/>
    <property type="match status" value="1"/>
</dbReference>
<proteinExistence type="inferred from homology"/>
<dbReference type="Pfam" id="PF11468">
    <property type="entry name" value="PTase_Orf2"/>
    <property type="match status" value="1"/>
</dbReference>
<keyword evidence="2" id="KW-0637">Prenyltransferase</keyword>
<evidence type="ECO:0000256" key="1">
    <source>
        <dbReference type="ARBA" id="ARBA00005368"/>
    </source>
</evidence>
<comment type="similarity">
    <text evidence="1">Belongs to the aromatic prenyltransferase family.</text>
</comment>
<accession>A0A1P8VSJ3</accession>
<dbReference type="InterPro" id="IPR020965">
    <property type="entry name" value="Prenyltransferase_CloQ"/>
</dbReference>
<reference evidence="4" key="1">
    <citation type="submission" date="2016-10" db="EMBL/GenBank/DDBJ databases">
        <title>Decoding cyclase-dependent assembly of hapalindole and fischerindole alkaloids.</title>
        <authorList>
            <person name="Li S."/>
            <person name="Lowell A.N."/>
            <person name="Newmister S.A."/>
            <person name="Yu F."/>
            <person name="Williams R.M."/>
            <person name="Sherman D.H."/>
        </authorList>
    </citation>
    <scope>NUCLEOTIDE SEQUENCE</scope>
    <source>
        <strain evidence="4">TAU</strain>
    </source>
</reference>
<dbReference type="EMBL" id="KY026488">
    <property type="protein sequence ID" value="APZ79587.1"/>
    <property type="molecule type" value="Genomic_DNA"/>
</dbReference>
<organism evidence="4">
    <name type="scientific">Fischerella sp. TAU</name>
    <dbReference type="NCBI Taxonomy" id="1930928"/>
    <lineage>
        <taxon>Bacteria</taxon>
        <taxon>Bacillati</taxon>
        <taxon>Cyanobacteriota</taxon>
        <taxon>Cyanophyceae</taxon>
        <taxon>Nostocales</taxon>
        <taxon>Hapalosiphonaceae</taxon>
        <taxon>Fischerella</taxon>
    </lineage>
</organism>
<evidence type="ECO:0000313" key="4">
    <source>
        <dbReference type="EMBL" id="APZ79587.1"/>
    </source>
</evidence>
<gene>
    <name evidence="4" type="primary">filD1</name>
</gene>
<name>A0A1P8VSJ3_9CYAN</name>
<dbReference type="AlphaFoldDB" id="A0A1P8VSJ3"/>
<dbReference type="GO" id="GO:0004659">
    <property type="term" value="F:prenyltransferase activity"/>
    <property type="evidence" value="ECO:0007669"/>
    <property type="project" value="UniProtKB-KW"/>
</dbReference>
<dbReference type="InterPro" id="IPR033964">
    <property type="entry name" value="ABBA"/>
</dbReference>
<dbReference type="SUPFAM" id="SSF143492">
    <property type="entry name" value="Prenyltransferase-like"/>
    <property type="match status" value="1"/>
</dbReference>